<dbReference type="GO" id="GO:0016020">
    <property type="term" value="C:membrane"/>
    <property type="evidence" value="ECO:0007669"/>
    <property type="project" value="UniProtKB-SubCell"/>
</dbReference>
<keyword evidence="7" id="KW-0472">Membrane</keyword>
<feature type="active site" evidence="6">
    <location>
        <position position="44"/>
    </location>
</feature>
<dbReference type="Gene3D" id="2.10.109.10">
    <property type="entry name" value="Umud Fragment, subunit A"/>
    <property type="match status" value="1"/>
</dbReference>
<evidence type="ECO:0000256" key="3">
    <source>
        <dbReference type="ARBA" id="ARBA00013208"/>
    </source>
</evidence>
<evidence type="ECO:0000313" key="11">
    <source>
        <dbReference type="Proteomes" id="UP000178404"/>
    </source>
</evidence>
<keyword evidence="7" id="KW-0812">Transmembrane</keyword>
<dbReference type="GO" id="GO:0004252">
    <property type="term" value="F:serine-type endopeptidase activity"/>
    <property type="evidence" value="ECO:0007669"/>
    <property type="project" value="InterPro"/>
</dbReference>
<evidence type="ECO:0000256" key="5">
    <source>
        <dbReference type="ARBA" id="ARBA00022801"/>
    </source>
</evidence>
<organism evidence="10 11">
    <name type="scientific">Candidatus Zambryskibacteria bacterium RIFCSPLOWO2_01_FULL_35_19</name>
    <dbReference type="NCBI Taxonomy" id="1802757"/>
    <lineage>
        <taxon>Bacteria</taxon>
        <taxon>Candidatus Zambryskiibacteriota</taxon>
    </lineage>
</organism>
<dbReference type="PANTHER" id="PTHR43390:SF1">
    <property type="entry name" value="CHLOROPLAST PROCESSING PEPTIDASE"/>
    <property type="match status" value="1"/>
</dbReference>
<proteinExistence type="inferred from homology"/>
<dbReference type="GO" id="GO:0009003">
    <property type="term" value="F:signal peptidase activity"/>
    <property type="evidence" value="ECO:0007669"/>
    <property type="project" value="UniProtKB-EC"/>
</dbReference>
<feature type="transmembrane region" description="Helical" evidence="7">
    <location>
        <begin position="20"/>
        <end position="40"/>
    </location>
</feature>
<dbReference type="InterPro" id="IPR000223">
    <property type="entry name" value="Pept_S26A_signal_pept_1"/>
</dbReference>
<dbReference type="Pfam" id="PF10502">
    <property type="entry name" value="Peptidase_S26"/>
    <property type="match status" value="1"/>
</dbReference>
<keyword evidence="7" id="KW-1133">Transmembrane helix</keyword>
<dbReference type="PROSITE" id="PS00761">
    <property type="entry name" value="SPASE_I_3"/>
    <property type="match status" value="1"/>
</dbReference>
<evidence type="ECO:0000256" key="1">
    <source>
        <dbReference type="ARBA" id="ARBA00000677"/>
    </source>
</evidence>
<dbReference type="Proteomes" id="UP000178404">
    <property type="component" value="Unassembled WGS sequence"/>
</dbReference>
<feature type="active site" evidence="6">
    <location>
        <position position="87"/>
    </location>
</feature>
<evidence type="ECO:0000256" key="6">
    <source>
        <dbReference type="PIRSR" id="PIRSR600223-1"/>
    </source>
</evidence>
<dbReference type="InterPro" id="IPR036286">
    <property type="entry name" value="LexA/Signal_pep-like_sf"/>
</dbReference>
<gene>
    <name evidence="10" type="ORF">A3A90_00195</name>
</gene>
<evidence type="ECO:0000256" key="2">
    <source>
        <dbReference type="ARBA" id="ARBA00009370"/>
    </source>
</evidence>
<protein>
    <recommendedName>
        <fullName evidence="3 7">Signal peptidase I</fullName>
        <ecNumber evidence="3 7">3.4.21.89</ecNumber>
    </recommendedName>
</protein>
<dbReference type="PROSITE" id="PS00760">
    <property type="entry name" value="SPASE_I_2"/>
    <property type="match status" value="1"/>
</dbReference>
<comment type="caution">
    <text evidence="10">The sequence shown here is derived from an EMBL/GenBank/DDBJ whole genome shotgun (WGS) entry which is preliminary data.</text>
</comment>
<keyword evidence="4 7" id="KW-0645">Protease</keyword>
<comment type="similarity">
    <text evidence="2 8">Belongs to the peptidase S26 family.</text>
</comment>
<keyword evidence="5 7" id="KW-0378">Hydrolase</keyword>
<dbReference type="SUPFAM" id="SSF51306">
    <property type="entry name" value="LexA/Signal peptidase"/>
    <property type="match status" value="1"/>
</dbReference>
<name>A0A1G2TV96_9BACT</name>
<reference evidence="10 11" key="1">
    <citation type="journal article" date="2016" name="Nat. Commun.">
        <title>Thousands of microbial genomes shed light on interconnected biogeochemical processes in an aquifer system.</title>
        <authorList>
            <person name="Anantharaman K."/>
            <person name="Brown C.T."/>
            <person name="Hug L.A."/>
            <person name="Sharon I."/>
            <person name="Castelle C.J."/>
            <person name="Probst A.J."/>
            <person name="Thomas B.C."/>
            <person name="Singh A."/>
            <person name="Wilkins M.J."/>
            <person name="Karaoz U."/>
            <person name="Brodie E.L."/>
            <person name="Williams K.H."/>
            <person name="Hubbard S.S."/>
            <person name="Banfield J.F."/>
        </authorList>
    </citation>
    <scope>NUCLEOTIDE SEQUENCE [LARGE SCALE GENOMIC DNA]</scope>
</reference>
<dbReference type="NCBIfam" id="TIGR02227">
    <property type="entry name" value="sigpep_I_bact"/>
    <property type="match status" value="1"/>
</dbReference>
<comment type="subcellular location">
    <subcellularLocation>
        <location evidence="8">Membrane</location>
        <topology evidence="8">Single-pass type II membrane protein</topology>
    </subcellularLocation>
</comment>
<dbReference type="InterPro" id="IPR019533">
    <property type="entry name" value="Peptidase_S26"/>
</dbReference>
<dbReference type="PANTHER" id="PTHR43390">
    <property type="entry name" value="SIGNAL PEPTIDASE I"/>
    <property type="match status" value="1"/>
</dbReference>
<feature type="domain" description="Peptidase S26" evidence="9">
    <location>
        <begin position="14"/>
        <end position="170"/>
    </location>
</feature>
<dbReference type="EC" id="3.4.21.89" evidence="3 7"/>
<accession>A0A1G2TV96</accession>
<sequence>MDEENKIQKTSSFWELVRYGILALIIVVPFRIFIAQPYIVSGSSMDPTFKDADYLIVDQLSKRFKEPERGDVLIIKYPKDPSKFFIKRLIGFPGETVTIKDGAVNIYNEENKSGFELNEPYIVYKKIENISVKLGEDEYFVMGDNRAGSSDSRIWGTLPKKYIVGKPILRLLPLDKIDYQPGLFDEK</sequence>
<comment type="catalytic activity">
    <reaction evidence="1 7">
        <text>Cleavage of hydrophobic, N-terminal signal or leader sequences from secreted and periplasmic proteins.</text>
        <dbReference type="EC" id="3.4.21.89"/>
    </reaction>
</comment>
<evidence type="ECO:0000256" key="7">
    <source>
        <dbReference type="RuleBase" id="RU003993"/>
    </source>
</evidence>
<evidence type="ECO:0000313" key="10">
    <source>
        <dbReference type="EMBL" id="OHB01255.1"/>
    </source>
</evidence>
<dbReference type="PROSITE" id="PS00501">
    <property type="entry name" value="SPASE_I_1"/>
    <property type="match status" value="1"/>
</dbReference>
<dbReference type="GO" id="GO:0006465">
    <property type="term" value="P:signal peptide processing"/>
    <property type="evidence" value="ECO:0007669"/>
    <property type="project" value="InterPro"/>
</dbReference>
<evidence type="ECO:0000259" key="9">
    <source>
        <dbReference type="Pfam" id="PF10502"/>
    </source>
</evidence>
<dbReference type="InterPro" id="IPR019758">
    <property type="entry name" value="Pept_S26A_signal_pept_1_CS"/>
</dbReference>
<evidence type="ECO:0000256" key="8">
    <source>
        <dbReference type="RuleBase" id="RU362042"/>
    </source>
</evidence>
<dbReference type="InterPro" id="IPR019756">
    <property type="entry name" value="Pept_S26A_signal_pept_1_Ser-AS"/>
</dbReference>
<dbReference type="AlphaFoldDB" id="A0A1G2TV96"/>
<dbReference type="PRINTS" id="PR00727">
    <property type="entry name" value="LEADERPTASE"/>
</dbReference>
<evidence type="ECO:0000256" key="4">
    <source>
        <dbReference type="ARBA" id="ARBA00022670"/>
    </source>
</evidence>
<dbReference type="EMBL" id="MHWA01000018">
    <property type="protein sequence ID" value="OHB01255.1"/>
    <property type="molecule type" value="Genomic_DNA"/>
</dbReference>
<dbReference type="InterPro" id="IPR019757">
    <property type="entry name" value="Pept_S26A_signal_pept_1_Lys-AS"/>
</dbReference>
<dbReference type="CDD" id="cd06530">
    <property type="entry name" value="S26_SPase_I"/>
    <property type="match status" value="1"/>
</dbReference>